<evidence type="ECO:0000313" key="1">
    <source>
        <dbReference type="EMBL" id="KAJ8008206.1"/>
    </source>
</evidence>
<sequence length="73" mass="8035">MHILSPALQALSVERFCTGSAWHSAPGKCLDKPNVSVCQEGLPEPLPQAIFIVRDNLHNHRVGYSIGRRSIQS</sequence>
<reference evidence="1" key="1">
    <citation type="submission" date="2021-05" db="EMBL/GenBank/DDBJ databases">
        <authorList>
            <person name="Pan Q."/>
            <person name="Jouanno E."/>
            <person name="Zahm M."/>
            <person name="Klopp C."/>
            <person name="Cabau C."/>
            <person name="Louis A."/>
            <person name="Berthelot C."/>
            <person name="Parey E."/>
            <person name="Roest Crollius H."/>
            <person name="Montfort J."/>
            <person name="Robinson-Rechavi M."/>
            <person name="Bouchez O."/>
            <person name="Lampietro C."/>
            <person name="Lopez Roques C."/>
            <person name="Donnadieu C."/>
            <person name="Postlethwait J."/>
            <person name="Bobe J."/>
            <person name="Dillon D."/>
            <person name="Chandos A."/>
            <person name="von Hippel F."/>
            <person name="Guiguen Y."/>
        </authorList>
    </citation>
    <scope>NUCLEOTIDE SEQUENCE</scope>
    <source>
        <strain evidence="1">YG-Jan2019</strain>
    </source>
</reference>
<keyword evidence="2" id="KW-1185">Reference proteome</keyword>
<dbReference type="EMBL" id="CM055735">
    <property type="protein sequence ID" value="KAJ8008206.1"/>
    <property type="molecule type" value="Genomic_DNA"/>
</dbReference>
<dbReference type="Proteomes" id="UP001157502">
    <property type="component" value="Chromosome 8"/>
</dbReference>
<protein>
    <submittedName>
        <fullName evidence="1">Uncharacterized protein</fullName>
    </submittedName>
</protein>
<name>A0ACC2GX18_DALPE</name>
<accession>A0ACC2GX18</accession>
<proteinExistence type="predicted"/>
<gene>
    <name evidence="1" type="ORF">DPEC_G00102400</name>
</gene>
<organism evidence="1 2">
    <name type="scientific">Dallia pectoralis</name>
    <name type="common">Alaska blackfish</name>
    <dbReference type="NCBI Taxonomy" id="75939"/>
    <lineage>
        <taxon>Eukaryota</taxon>
        <taxon>Metazoa</taxon>
        <taxon>Chordata</taxon>
        <taxon>Craniata</taxon>
        <taxon>Vertebrata</taxon>
        <taxon>Euteleostomi</taxon>
        <taxon>Actinopterygii</taxon>
        <taxon>Neopterygii</taxon>
        <taxon>Teleostei</taxon>
        <taxon>Protacanthopterygii</taxon>
        <taxon>Esociformes</taxon>
        <taxon>Umbridae</taxon>
        <taxon>Dallia</taxon>
    </lineage>
</organism>
<evidence type="ECO:0000313" key="2">
    <source>
        <dbReference type="Proteomes" id="UP001157502"/>
    </source>
</evidence>
<comment type="caution">
    <text evidence="1">The sequence shown here is derived from an EMBL/GenBank/DDBJ whole genome shotgun (WGS) entry which is preliminary data.</text>
</comment>